<proteinExistence type="predicted"/>
<sequence>MCVREVAVLGKRVYEGLACDVVVPLCGGTCDKMLSCGLHRFHERCHRRHCIETCRIAVLKLCQCGEMKIEICGKRLQCENHKCPDPCQRGACAPCTVMFTISCACGDTHFEVNAHHLTSAPKSTNSIQGLYSLSMTSLEKGDAMSRGFKQHFAKQALIPKIYLKTILDLNFFLGILLAKAQVVDQELHLCKSKDLEDSDVELVLASVSTKGLSWKMLLFVM</sequence>
<dbReference type="Proteomes" id="UP000309997">
    <property type="component" value="Unassembled WGS sequence"/>
</dbReference>
<comment type="caution">
    <text evidence="1">The sequence shown here is derived from an EMBL/GenBank/DDBJ whole genome shotgun (WGS) entry which is preliminary data.</text>
</comment>
<protein>
    <submittedName>
        <fullName evidence="1">Uncharacterized protein</fullName>
    </submittedName>
</protein>
<organism evidence="1 2">
    <name type="scientific">Populus alba</name>
    <name type="common">White poplar</name>
    <dbReference type="NCBI Taxonomy" id="43335"/>
    <lineage>
        <taxon>Eukaryota</taxon>
        <taxon>Viridiplantae</taxon>
        <taxon>Streptophyta</taxon>
        <taxon>Embryophyta</taxon>
        <taxon>Tracheophyta</taxon>
        <taxon>Spermatophyta</taxon>
        <taxon>Magnoliopsida</taxon>
        <taxon>eudicotyledons</taxon>
        <taxon>Gunneridae</taxon>
        <taxon>Pentapetalae</taxon>
        <taxon>rosids</taxon>
        <taxon>fabids</taxon>
        <taxon>Malpighiales</taxon>
        <taxon>Salicaceae</taxon>
        <taxon>Saliceae</taxon>
        <taxon>Populus</taxon>
    </lineage>
</organism>
<accession>A0ACC4BSQ7</accession>
<evidence type="ECO:0000313" key="2">
    <source>
        <dbReference type="Proteomes" id="UP000309997"/>
    </source>
</evidence>
<dbReference type="EMBL" id="RCHU02000008">
    <property type="protein sequence ID" value="KAL3581654.1"/>
    <property type="molecule type" value="Genomic_DNA"/>
</dbReference>
<evidence type="ECO:0000313" key="1">
    <source>
        <dbReference type="EMBL" id="KAL3581654.1"/>
    </source>
</evidence>
<name>A0ACC4BSQ7_POPAL</name>
<reference evidence="1 2" key="1">
    <citation type="journal article" date="2024" name="Plant Biotechnol. J.">
        <title>Genome and CRISPR/Cas9 system of a widespread forest tree (Populus alba) in the world.</title>
        <authorList>
            <person name="Liu Y.J."/>
            <person name="Jiang P.F."/>
            <person name="Han X.M."/>
            <person name="Li X.Y."/>
            <person name="Wang H.M."/>
            <person name="Wang Y.J."/>
            <person name="Wang X.X."/>
            <person name="Zeng Q.Y."/>
        </authorList>
    </citation>
    <scope>NUCLEOTIDE SEQUENCE [LARGE SCALE GENOMIC DNA]</scope>
    <source>
        <strain evidence="2">cv. PAL-ZL1</strain>
    </source>
</reference>
<keyword evidence="2" id="KW-1185">Reference proteome</keyword>
<gene>
    <name evidence="1" type="ORF">D5086_015986</name>
</gene>